<dbReference type="SUPFAM" id="SSF53955">
    <property type="entry name" value="Lysozyme-like"/>
    <property type="match status" value="1"/>
</dbReference>
<feature type="compositionally biased region" description="Low complexity" evidence="1">
    <location>
        <begin position="146"/>
        <end position="160"/>
    </location>
</feature>
<feature type="domain" description="Peptidoglycan binding-like" evidence="2">
    <location>
        <begin position="27"/>
        <end position="78"/>
    </location>
</feature>
<accession>A0ABV7VFR6</accession>
<dbReference type="Gene3D" id="1.10.101.10">
    <property type="entry name" value="PGBD-like superfamily/PGBD"/>
    <property type="match status" value="1"/>
</dbReference>
<evidence type="ECO:0000256" key="1">
    <source>
        <dbReference type="SAM" id="MobiDB-lite"/>
    </source>
</evidence>
<organism evidence="3 4">
    <name type="scientific">Ferrovibrio xuzhouensis</name>
    <dbReference type="NCBI Taxonomy" id="1576914"/>
    <lineage>
        <taxon>Bacteria</taxon>
        <taxon>Pseudomonadati</taxon>
        <taxon>Pseudomonadota</taxon>
        <taxon>Alphaproteobacteria</taxon>
        <taxon>Rhodospirillales</taxon>
        <taxon>Rhodospirillaceae</taxon>
        <taxon>Ferrovibrio</taxon>
    </lineage>
</organism>
<dbReference type="RefSeq" id="WP_379726387.1">
    <property type="nucleotide sequence ID" value="NZ_JBHRYJ010000002.1"/>
</dbReference>
<dbReference type="InterPro" id="IPR036366">
    <property type="entry name" value="PGBDSf"/>
</dbReference>
<dbReference type="SUPFAM" id="SSF47090">
    <property type="entry name" value="PGBD-like"/>
    <property type="match status" value="1"/>
</dbReference>
<keyword evidence="4" id="KW-1185">Reference proteome</keyword>
<gene>
    <name evidence="3" type="ORF">ACFOOQ_11685</name>
</gene>
<dbReference type="InterPro" id="IPR023346">
    <property type="entry name" value="Lysozyme-like_dom_sf"/>
</dbReference>
<dbReference type="InterPro" id="IPR036365">
    <property type="entry name" value="PGBD-like_sf"/>
</dbReference>
<evidence type="ECO:0000313" key="4">
    <source>
        <dbReference type="Proteomes" id="UP001595711"/>
    </source>
</evidence>
<name>A0ABV7VFR6_9PROT</name>
<comment type="caution">
    <text evidence="3">The sequence shown here is derived from an EMBL/GenBank/DDBJ whole genome shotgun (WGS) entry which is preliminary data.</text>
</comment>
<reference evidence="4" key="1">
    <citation type="journal article" date="2019" name="Int. J. Syst. Evol. Microbiol.">
        <title>The Global Catalogue of Microorganisms (GCM) 10K type strain sequencing project: providing services to taxonomists for standard genome sequencing and annotation.</title>
        <authorList>
            <consortium name="The Broad Institute Genomics Platform"/>
            <consortium name="The Broad Institute Genome Sequencing Center for Infectious Disease"/>
            <person name="Wu L."/>
            <person name="Ma J."/>
        </authorList>
    </citation>
    <scope>NUCLEOTIDE SEQUENCE [LARGE SCALE GENOMIC DNA]</scope>
    <source>
        <strain evidence="4">KCTC 42182</strain>
    </source>
</reference>
<proteinExistence type="predicted"/>
<dbReference type="Gene3D" id="1.10.530.10">
    <property type="match status" value="1"/>
</dbReference>
<dbReference type="Proteomes" id="UP001595711">
    <property type="component" value="Unassembled WGS sequence"/>
</dbReference>
<evidence type="ECO:0000313" key="3">
    <source>
        <dbReference type="EMBL" id="MFC3676209.1"/>
    </source>
</evidence>
<feature type="region of interest" description="Disordered" evidence="1">
    <location>
        <begin position="144"/>
        <end position="166"/>
    </location>
</feature>
<dbReference type="EMBL" id="JBHRYJ010000002">
    <property type="protein sequence ID" value="MFC3676209.1"/>
    <property type="molecule type" value="Genomic_DNA"/>
</dbReference>
<dbReference type="Pfam" id="PF01471">
    <property type="entry name" value="PG_binding_1"/>
    <property type="match status" value="1"/>
</dbReference>
<evidence type="ECO:0000259" key="2">
    <source>
        <dbReference type="Pfam" id="PF01471"/>
    </source>
</evidence>
<sequence length="328" mass="35072">MENARASEESDLFWLSGPVGRNGANDRADVIKAQTLLANTGYLDLPAPGVPTGWPSSDLFAGITRLQKDNGLAADGILLPLPDSGIGANGEGETMRHLKDAIGPRFDGHAAATPEEVDRFHAQHGQRAGDESAASSSGIVTLADQARTGAPAGTRPAAGTKRPSEAQIAQNRAIVGDLLDDPRVQAFLDTLASRESSGRYNVINGGQRFDDYTQHPNVSGSDSKAAGAYQFIPETWARMARELGLPDFSPASQDMAALHLLRTTDLNGMKDTNAIARLQRGDIEGAILVAGNQWDAFPKRANGESMTSHTRPLQPIVDQYNKRLQELR</sequence>
<dbReference type="InterPro" id="IPR002477">
    <property type="entry name" value="Peptidoglycan-bd-like"/>
</dbReference>
<protein>
    <submittedName>
        <fullName evidence="3">Peptidoglycan-binding protein</fullName>
    </submittedName>
</protein>